<evidence type="ECO:0000313" key="1">
    <source>
        <dbReference type="EMBL" id="GGS28740.1"/>
    </source>
</evidence>
<sequence length="71" mass="6937">MGPERPVSARTAVAVSVAALVTAAALFGVLVPEAAALPLPLPGTSAAAPANGELISVEGPLLNNLALPTLR</sequence>
<comment type="caution">
    <text evidence="1">The sequence shown here is derived from an EMBL/GenBank/DDBJ whole genome shotgun (WGS) entry which is preliminary data.</text>
</comment>
<protein>
    <submittedName>
        <fullName evidence="1">Uncharacterized protein</fullName>
    </submittedName>
</protein>
<name>A0A918LBU5_STRGD</name>
<keyword evidence="2" id="KW-1185">Reference proteome</keyword>
<evidence type="ECO:0000313" key="2">
    <source>
        <dbReference type="Proteomes" id="UP000653493"/>
    </source>
</evidence>
<proteinExistence type="predicted"/>
<organism evidence="1 2">
    <name type="scientific">Streptomyces griseoviridis</name>
    <dbReference type="NCBI Taxonomy" id="45398"/>
    <lineage>
        <taxon>Bacteria</taxon>
        <taxon>Bacillati</taxon>
        <taxon>Actinomycetota</taxon>
        <taxon>Actinomycetes</taxon>
        <taxon>Kitasatosporales</taxon>
        <taxon>Streptomycetaceae</taxon>
        <taxon>Streptomyces</taxon>
    </lineage>
</organism>
<reference evidence="1" key="1">
    <citation type="journal article" date="2014" name="Int. J. Syst. Evol. Microbiol.">
        <title>Complete genome sequence of Corynebacterium casei LMG S-19264T (=DSM 44701T), isolated from a smear-ripened cheese.</title>
        <authorList>
            <consortium name="US DOE Joint Genome Institute (JGI-PGF)"/>
            <person name="Walter F."/>
            <person name="Albersmeier A."/>
            <person name="Kalinowski J."/>
            <person name="Ruckert C."/>
        </authorList>
    </citation>
    <scope>NUCLEOTIDE SEQUENCE</scope>
    <source>
        <strain evidence="1">JCM 4234</strain>
    </source>
</reference>
<accession>A0A918LBU5</accession>
<dbReference type="EMBL" id="BMSL01000003">
    <property type="protein sequence ID" value="GGS28740.1"/>
    <property type="molecule type" value="Genomic_DNA"/>
</dbReference>
<dbReference type="Proteomes" id="UP000653493">
    <property type="component" value="Unassembled WGS sequence"/>
</dbReference>
<gene>
    <name evidence="1" type="ORF">GCM10010238_16800</name>
</gene>
<dbReference type="AlphaFoldDB" id="A0A918LBU5"/>
<reference evidence="1" key="2">
    <citation type="submission" date="2020-09" db="EMBL/GenBank/DDBJ databases">
        <authorList>
            <person name="Sun Q."/>
            <person name="Ohkuma M."/>
        </authorList>
    </citation>
    <scope>NUCLEOTIDE SEQUENCE</scope>
    <source>
        <strain evidence="1">JCM 4234</strain>
    </source>
</reference>